<accession>A0A9J5YWJ0</accession>
<feature type="compositionally biased region" description="Polar residues" evidence="1">
    <location>
        <begin position="1"/>
        <end position="14"/>
    </location>
</feature>
<keyword evidence="3" id="KW-1185">Reference proteome</keyword>
<dbReference type="Proteomes" id="UP000824120">
    <property type="component" value="Chromosome 5"/>
</dbReference>
<sequence>MPHESTNFSSSATMVHNDGSSGSGMQQSSHMSSMASMGHHDHGHGFGGSHPSNYSQSQKFNWALKIIYGL</sequence>
<name>A0A9J5YWJ0_SOLCO</name>
<dbReference type="EMBL" id="JACXVP010000005">
    <property type="protein sequence ID" value="KAG5604770.1"/>
    <property type="molecule type" value="Genomic_DNA"/>
</dbReference>
<dbReference type="AlphaFoldDB" id="A0A9J5YWJ0"/>
<gene>
    <name evidence="2" type="ORF">H5410_026262</name>
</gene>
<evidence type="ECO:0000313" key="2">
    <source>
        <dbReference type="EMBL" id="KAG5604770.1"/>
    </source>
</evidence>
<comment type="caution">
    <text evidence="2">The sequence shown here is derived from an EMBL/GenBank/DDBJ whole genome shotgun (WGS) entry which is preliminary data.</text>
</comment>
<evidence type="ECO:0000256" key="1">
    <source>
        <dbReference type="SAM" id="MobiDB-lite"/>
    </source>
</evidence>
<feature type="compositionally biased region" description="Low complexity" evidence="1">
    <location>
        <begin position="18"/>
        <end position="37"/>
    </location>
</feature>
<protein>
    <submittedName>
        <fullName evidence="2">Uncharacterized protein</fullName>
    </submittedName>
</protein>
<reference evidence="2 3" key="1">
    <citation type="submission" date="2020-09" db="EMBL/GenBank/DDBJ databases">
        <title>De no assembly of potato wild relative species, Solanum commersonii.</title>
        <authorList>
            <person name="Cho K."/>
        </authorList>
    </citation>
    <scope>NUCLEOTIDE SEQUENCE [LARGE SCALE GENOMIC DNA]</scope>
    <source>
        <strain evidence="2">LZ3.2</strain>
        <tissue evidence="2">Leaf</tissue>
    </source>
</reference>
<proteinExistence type="predicted"/>
<evidence type="ECO:0000313" key="3">
    <source>
        <dbReference type="Proteomes" id="UP000824120"/>
    </source>
</evidence>
<organism evidence="2 3">
    <name type="scientific">Solanum commersonii</name>
    <name type="common">Commerson's wild potato</name>
    <name type="synonym">Commerson's nightshade</name>
    <dbReference type="NCBI Taxonomy" id="4109"/>
    <lineage>
        <taxon>Eukaryota</taxon>
        <taxon>Viridiplantae</taxon>
        <taxon>Streptophyta</taxon>
        <taxon>Embryophyta</taxon>
        <taxon>Tracheophyta</taxon>
        <taxon>Spermatophyta</taxon>
        <taxon>Magnoliopsida</taxon>
        <taxon>eudicotyledons</taxon>
        <taxon>Gunneridae</taxon>
        <taxon>Pentapetalae</taxon>
        <taxon>asterids</taxon>
        <taxon>lamiids</taxon>
        <taxon>Solanales</taxon>
        <taxon>Solanaceae</taxon>
        <taxon>Solanoideae</taxon>
        <taxon>Solaneae</taxon>
        <taxon>Solanum</taxon>
    </lineage>
</organism>
<feature type="region of interest" description="Disordered" evidence="1">
    <location>
        <begin position="1"/>
        <end position="52"/>
    </location>
</feature>